<dbReference type="VEuPathDB" id="VectorBase:HLOH_064695"/>
<protein>
    <recommendedName>
        <fullName evidence="1">Nose resistant-to-fluoxetine protein N-terminal domain-containing protein</fullName>
    </recommendedName>
</protein>
<dbReference type="PANTHER" id="PTHR11161">
    <property type="entry name" value="O-ACYLTRANSFERASE"/>
    <property type="match status" value="1"/>
</dbReference>
<dbReference type="InterPro" id="IPR006621">
    <property type="entry name" value="Nose-resist-to-fluoxetine_N"/>
</dbReference>
<organism evidence="2 3">
    <name type="scientific">Haemaphysalis longicornis</name>
    <name type="common">Bush tick</name>
    <dbReference type="NCBI Taxonomy" id="44386"/>
    <lineage>
        <taxon>Eukaryota</taxon>
        <taxon>Metazoa</taxon>
        <taxon>Ecdysozoa</taxon>
        <taxon>Arthropoda</taxon>
        <taxon>Chelicerata</taxon>
        <taxon>Arachnida</taxon>
        <taxon>Acari</taxon>
        <taxon>Parasitiformes</taxon>
        <taxon>Ixodida</taxon>
        <taxon>Ixodoidea</taxon>
        <taxon>Ixodidae</taxon>
        <taxon>Haemaphysalinae</taxon>
        <taxon>Haemaphysalis</taxon>
    </lineage>
</organism>
<reference evidence="2 3" key="1">
    <citation type="journal article" date="2020" name="Cell">
        <title>Large-Scale Comparative Analyses of Tick Genomes Elucidate Their Genetic Diversity and Vector Capacities.</title>
        <authorList>
            <consortium name="Tick Genome and Microbiome Consortium (TIGMIC)"/>
            <person name="Jia N."/>
            <person name="Wang J."/>
            <person name="Shi W."/>
            <person name="Du L."/>
            <person name="Sun Y."/>
            <person name="Zhan W."/>
            <person name="Jiang J.F."/>
            <person name="Wang Q."/>
            <person name="Zhang B."/>
            <person name="Ji P."/>
            <person name="Bell-Sakyi L."/>
            <person name="Cui X.M."/>
            <person name="Yuan T.T."/>
            <person name="Jiang B.G."/>
            <person name="Yang W.F."/>
            <person name="Lam T.T."/>
            <person name="Chang Q.C."/>
            <person name="Ding S.J."/>
            <person name="Wang X.J."/>
            <person name="Zhu J.G."/>
            <person name="Ruan X.D."/>
            <person name="Zhao L."/>
            <person name="Wei J.T."/>
            <person name="Ye R.Z."/>
            <person name="Que T.C."/>
            <person name="Du C.H."/>
            <person name="Zhou Y.H."/>
            <person name="Cheng J.X."/>
            <person name="Dai P.F."/>
            <person name="Guo W.B."/>
            <person name="Han X.H."/>
            <person name="Huang E.J."/>
            <person name="Li L.F."/>
            <person name="Wei W."/>
            <person name="Gao Y.C."/>
            <person name="Liu J.Z."/>
            <person name="Shao H.Z."/>
            <person name="Wang X."/>
            <person name="Wang C.C."/>
            <person name="Yang T.C."/>
            <person name="Huo Q.B."/>
            <person name="Li W."/>
            <person name="Chen H.Y."/>
            <person name="Chen S.E."/>
            <person name="Zhou L.G."/>
            <person name="Ni X.B."/>
            <person name="Tian J.H."/>
            <person name="Sheng Y."/>
            <person name="Liu T."/>
            <person name="Pan Y.S."/>
            <person name="Xia L.Y."/>
            <person name="Li J."/>
            <person name="Zhao F."/>
            <person name="Cao W.C."/>
        </authorList>
    </citation>
    <scope>NUCLEOTIDE SEQUENCE [LARGE SCALE GENOMIC DNA]</scope>
    <source>
        <strain evidence="2">HaeL-2018</strain>
    </source>
</reference>
<accession>A0A9J6FBZ5</accession>
<dbReference type="AlphaFoldDB" id="A0A9J6FBZ5"/>
<keyword evidence="3" id="KW-1185">Reference proteome</keyword>
<evidence type="ECO:0000259" key="1">
    <source>
        <dbReference type="Pfam" id="PF20146"/>
    </source>
</evidence>
<name>A0A9J6FBZ5_HAELO</name>
<dbReference type="Pfam" id="PF20146">
    <property type="entry name" value="NRF"/>
    <property type="match status" value="1"/>
</dbReference>
<comment type="caution">
    <text evidence="2">The sequence shown here is derived from an EMBL/GenBank/DDBJ whole genome shotgun (WGS) entry which is preliminary data.</text>
</comment>
<evidence type="ECO:0000313" key="3">
    <source>
        <dbReference type="Proteomes" id="UP000821853"/>
    </source>
</evidence>
<dbReference type="PANTHER" id="PTHR11161:SF0">
    <property type="entry name" value="O-ACYLTRANSFERASE LIKE PROTEIN"/>
    <property type="match status" value="1"/>
</dbReference>
<dbReference type="Proteomes" id="UP000821853">
    <property type="component" value="Chromosome 1"/>
</dbReference>
<dbReference type="InterPro" id="IPR052728">
    <property type="entry name" value="O2_lipid_transport_reg"/>
</dbReference>
<sequence>MDSETVVDASGKIPSGFSDGSLAELGDYDLCLRVSVHKGGRPSAERLFRGQYCSFTLDPPLPPRPPVIRNTEPLLDTSILGQLHGIESFVTPILMKSLFGVEVVKEAADLSWGLYTTRLRIGICVPDQCSAPEIDRILQSGESLKAFISLSLPKATSAVFKVGDSKSRLKVFNGMRILGVFWVVTFHTYVYPDIGTYREYKAYIAFQP</sequence>
<dbReference type="EMBL" id="JABSTR010000001">
    <property type="protein sequence ID" value="KAH9360287.1"/>
    <property type="molecule type" value="Genomic_DNA"/>
</dbReference>
<feature type="domain" description="Nose resistant-to-fluoxetine protein N-terminal" evidence="1">
    <location>
        <begin position="6"/>
        <end position="138"/>
    </location>
</feature>
<dbReference type="OrthoDB" id="6435319at2759"/>
<proteinExistence type="predicted"/>
<evidence type="ECO:0000313" key="2">
    <source>
        <dbReference type="EMBL" id="KAH9360287.1"/>
    </source>
</evidence>
<gene>
    <name evidence="2" type="ORF">HPB48_005739</name>
</gene>